<protein>
    <recommendedName>
        <fullName evidence="1">DNA (cytosine-5-)-methyltransferase</fullName>
        <ecNumber evidence="1">2.1.1.37</ecNumber>
    </recommendedName>
</protein>
<dbReference type="SUPFAM" id="SSF53335">
    <property type="entry name" value="S-adenosyl-L-methionine-dependent methyltransferases"/>
    <property type="match status" value="1"/>
</dbReference>
<keyword evidence="9" id="KW-1185">Reference proteome</keyword>
<evidence type="ECO:0000256" key="4">
    <source>
        <dbReference type="ARBA" id="ARBA00022691"/>
    </source>
</evidence>
<dbReference type="GO" id="GO:0003677">
    <property type="term" value="F:DNA binding"/>
    <property type="evidence" value="ECO:0007669"/>
    <property type="project" value="TreeGrafter"/>
</dbReference>
<dbReference type="PANTHER" id="PTHR10629:SF52">
    <property type="entry name" value="DNA (CYTOSINE-5)-METHYLTRANSFERASE 1"/>
    <property type="match status" value="1"/>
</dbReference>
<dbReference type="Proteomes" id="UP000327000">
    <property type="component" value="Unassembled WGS sequence"/>
</dbReference>
<keyword evidence="2 6" id="KW-0489">Methyltransferase</keyword>
<dbReference type="OrthoDB" id="9813719at2"/>
<comment type="caution">
    <text evidence="6">Lacks conserved residue(s) required for the propagation of feature annotation.</text>
</comment>
<evidence type="ECO:0000313" key="9">
    <source>
        <dbReference type="Proteomes" id="UP000327000"/>
    </source>
</evidence>
<keyword evidence="5" id="KW-0680">Restriction system</keyword>
<dbReference type="EMBL" id="VOKX01000021">
    <property type="protein sequence ID" value="KAB7846594.1"/>
    <property type="molecule type" value="Genomic_DNA"/>
</dbReference>
<dbReference type="Gene3D" id="3.40.50.150">
    <property type="entry name" value="Vaccinia Virus protein VP39"/>
    <property type="match status" value="1"/>
</dbReference>
<dbReference type="PROSITE" id="PS51679">
    <property type="entry name" value="SAM_MT_C5"/>
    <property type="match status" value="1"/>
</dbReference>
<evidence type="ECO:0000256" key="7">
    <source>
        <dbReference type="SAM" id="MobiDB-lite"/>
    </source>
</evidence>
<name>A0A5N5W9C6_STRMB</name>
<reference evidence="8 9" key="1">
    <citation type="journal article" date="2019" name="Microb. Cell Fact.">
        <title>Exploring novel herbicidin analogues by transcriptional regulator overexpression and MS/MS molecular networking.</title>
        <authorList>
            <person name="Shi Y."/>
            <person name="Gu R."/>
            <person name="Li Y."/>
            <person name="Wang X."/>
            <person name="Ren W."/>
            <person name="Li X."/>
            <person name="Wang L."/>
            <person name="Xie Y."/>
            <person name="Hong B."/>
        </authorList>
    </citation>
    <scope>NUCLEOTIDE SEQUENCE [LARGE SCALE GENOMIC DNA]</scope>
    <source>
        <strain evidence="8 9">US-43</strain>
    </source>
</reference>
<dbReference type="PRINTS" id="PR00105">
    <property type="entry name" value="C5METTRFRASE"/>
</dbReference>
<dbReference type="RefSeq" id="WP_152263501.1">
    <property type="nucleotide sequence ID" value="NZ_VOKX01000021.1"/>
</dbReference>
<evidence type="ECO:0000313" key="8">
    <source>
        <dbReference type="EMBL" id="KAB7846594.1"/>
    </source>
</evidence>
<evidence type="ECO:0000256" key="5">
    <source>
        <dbReference type="ARBA" id="ARBA00022747"/>
    </source>
</evidence>
<dbReference type="Gene3D" id="3.90.120.10">
    <property type="entry name" value="DNA Methylase, subunit A, domain 2"/>
    <property type="match status" value="1"/>
</dbReference>
<keyword evidence="4 6" id="KW-0949">S-adenosyl-L-methionine</keyword>
<dbReference type="EC" id="2.1.1.37" evidence="1"/>
<keyword evidence="3 6" id="KW-0808">Transferase</keyword>
<dbReference type="GO" id="GO:0009307">
    <property type="term" value="P:DNA restriction-modification system"/>
    <property type="evidence" value="ECO:0007669"/>
    <property type="project" value="UniProtKB-KW"/>
</dbReference>
<feature type="region of interest" description="Disordered" evidence="7">
    <location>
        <begin position="306"/>
        <end position="339"/>
    </location>
</feature>
<dbReference type="InterPro" id="IPR001525">
    <property type="entry name" value="C5_MeTfrase"/>
</dbReference>
<evidence type="ECO:0000256" key="2">
    <source>
        <dbReference type="ARBA" id="ARBA00022603"/>
    </source>
</evidence>
<dbReference type="PANTHER" id="PTHR10629">
    <property type="entry name" value="CYTOSINE-SPECIFIC METHYLTRANSFERASE"/>
    <property type="match status" value="1"/>
</dbReference>
<proteinExistence type="inferred from homology"/>
<accession>A0A5N5W9C6</accession>
<evidence type="ECO:0000256" key="3">
    <source>
        <dbReference type="ARBA" id="ARBA00022679"/>
    </source>
</evidence>
<dbReference type="GO" id="GO:0032259">
    <property type="term" value="P:methylation"/>
    <property type="evidence" value="ECO:0007669"/>
    <property type="project" value="UniProtKB-KW"/>
</dbReference>
<dbReference type="InterPro" id="IPR029063">
    <property type="entry name" value="SAM-dependent_MTases_sf"/>
</dbReference>
<comment type="caution">
    <text evidence="8">The sequence shown here is derived from an EMBL/GenBank/DDBJ whole genome shotgun (WGS) entry which is preliminary data.</text>
</comment>
<dbReference type="GO" id="GO:0044027">
    <property type="term" value="P:negative regulation of gene expression via chromosomal CpG island methylation"/>
    <property type="evidence" value="ECO:0007669"/>
    <property type="project" value="TreeGrafter"/>
</dbReference>
<dbReference type="AlphaFoldDB" id="A0A5N5W9C6"/>
<feature type="compositionally biased region" description="Basic residues" evidence="7">
    <location>
        <begin position="322"/>
        <end position="339"/>
    </location>
</feature>
<gene>
    <name evidence="8" type="ORF">FRZ00_12515</name>
</gene>
<comment type="similarity">
    <text evidence="6">Belongs to the class I-like SAM-binding methyltransferase superfamily. C5-methyltransferase family.</text>
</comment>
<evidence type="ECO:0000256" key="6">
    <source>
        <dbReference type="PROSITE-ProRule" id="PRU01016"/>
    </source>
</evidence>
<dbReference type="GO" id="GO:0003886">
    <property type="term" value="F:DNA (cytosine-5-)-methyltransferase activity"/>
    <property type="evidence" value="ECO:0007669"/>
    <property type="project" value="UniProtKB-EC"/>
</dbReference>
<sequence length="339" mass="36627">MEESPLERLSCLAVCAGAGGLALGLEQAGFDPVLLLDNRPVACETLRLNRPRWNVLETDLLDFDPVDHQATYDVDLLAAGLPRVKAGAAVARADSAEEIRVLEATIMLMHGVQPRALLVENVPDLVSKPAYEPIRAYVSAELRHLGYRHHWFVLNAMDHGVPQDRKQGILVAFQEGSVGDFVVPTPDENPPPTVGEALGDSMAARGWPHATAWAAQADRVAPTLVGGSWNRGGADLGPTGSKRSWARMRVNGGTVADEPPGPEFPWDVSLGVKGIVALTVEQAARLQGFPDDWSFAGRKTVRYRQVGHASPPPVGRALGTRRPGRARRRGLTVRETGHR</sequence>
<dbReference type="InterPro" id="IPR050390">
    <property type="entry name" value="C5-Methyltransferase"/>
</dbReference>
<evidence type="ECO:0000256" key="1">
    <source>
        <dbReference type="ARBA" id="ARBA00011975"/>
    </source>
</evidence>
<organism evidence="8 9">
    <name type="scientific">Streptomyces mobaraensis</name>
    <name type="common">Streptoverticillium mobaraense</name>
    <dbReference type="NCBI Taxonomy" id="35621"/>
    <lineage>
        <taxon>Bacteria</taxon>
        <taxon>Bacillati</taxon>
        <taxon>Actinomycetota</taxon>
        <taxon>Actinomycetes</taxon>
        <taxon>Kitasatosporales</taxon>
        <taxon>Streptomycetaceae</taxon>
        <taxon>Streptomyces</taxon>
    </lineage>
</organism>
<dbReference type="Pfam" id="PF00145">
    <property type="entry name" value="DNA_methylase"/>
    <property type="match status" value="1"/>
</dbReference>